<dbReference type="Proteomes" id="UP001150942">
    <property type="component" value="Unassembled WGS sequence"/>
</dbReference>
<comment type="caution">
    <text evidence="2">The sequence shown here is derived from an EMBL/GenBank/DDBJ whole genome shotgun (WGS) entry which is preliminary data.</text>
</comment>
<proteinExistence type="predicted"/>
<organism evidence="2 3">
    <name type="scientific">Penicillium cf. viridicatum</name>
    <dbReference type="NCBI Taxonomy" id="2972119"/>
    <lineage>
        <taxon>Eukaryota</taxon>
        <taxon>Fungi</taxon>
        <taxon>Dikarya</taxon>
        <taxon>Ascomycota</taxon>
        <taxon>Pezizomycotina</taxon>
        <taxon>Eurotiomycetes</taxon>
        <taxon>Eurotiomycetidae</taxon>
        <taxon>Eurotiales</taxon>
        <taxon>Aspergillaceae</taxon>
        <taxon>Penicillium</taxon>
    </lineage>
</organism>
<feature type="region of interest" description="Disordered" evidence="1">
    <location>
        <begin position="15"/>
        <end position="35"/>
    </location>
</feature>
<evidence type="ECO:0000256" key="1">
    <source>
        <dbReference type="SAM" id="MobiDB-lite"/>
    </source>
</evidence>
<dbReference type="AlphaFoldDB" id="A0A9W9MKJ0"/>
<sequence length="296" mass="33799">QGAIAASLPHIRASCQRSSQPRNLSKKPISKASKATPMSSSYSAWFRKGPDPGTIITLDQPVPSRWKILEKLNEHDYQVNEENDEYGFRSFASAKYLCCDPRVRTKKAFMRIYIQVPHRKTEMDDADTRSRQATTYNPPELIAYRDLTEKGSSDTPKLLGYKTDKQDRSGLVPGGFIIWLVWEIVPGLRLGDGNGADPFWALESDEREQVRLAFLKALPKLHENGWFPRVCGASSLVWHQETQTLYFIGPFEKAGKPERPIMLGAKWIAHFDLAKPDPSTDERDSDWDKDTSRWQW</sequence>
<dbReference type="OrthoDB" id="4207132at2759"/>
<reference evidence="2" key="1">
    <citation type="submission" date="2022-11" db="EMBL/GenBank/DDBJ databases">
        <authorList>
            <person name="Petersen C."/>
        </authorList>
    </citation>
    <scope>NUCLEOTIDE SEQUENCE</scope>
    <source>
        <strain evidence="2">IBT 20477</strain>
    </source>
</reference>
<name>A0A9W9MKJ0_9EURO</name>
<dbReference type="EMBL" id="JAPQKQ010000003">
    <property type="protein sequence ID" value="KAJ5203071.1"/>
    <property type="molecule type" value="Genomic_DNA"/>
</dbReference>
<evidence type="ECO:0000313" key="3">
    <source>
        <dbReference type="Proteomes" id="UP001150942"/>
    </source>
</evidence>
<keyword evidence="3" id="KW-1185">Reference proteome</keyword>
<protein>
    <submittedName>
        <fullName evidence="2">Uncharacterized protein</fullName>
    </submittedName>
</protein>
<accession>A0A9W9MKJ0</accession>
<evidence type="ECO:0000313" key="2">
    <source>
        <dbReference type="EMBL" id="KAJ5203071.1"/>
    </source>
</evidence>
<gene>
    <name evidence="2" type="ORF">N7449_005150</name>
</gene>
<feature type="region of interest" description="Disordered" evidence="1">
    <location>
        <begin position="276"/>
        <end position="296"/>
    </location>
</feature>
<reference evidence="2" key="2">
    <citation type="journal article" date="2023" name="IMA Fungus">
        <title>Comparative genomic study of the Penicillium genus elucidates a diverse pangenome and 15 lateral gene transfer events.</title>
        <authorList>
            <person name="Petersen C."/>
            <person name="Sorensen T."/>
            <person name="Nielsen M.R."/>
            <person name="Sondergaard T.E."/>
            <person name="Sorensen J.L."/>
            <person name="Fitzpatrick D.A."/>
            <person name="Frisvad J.C."/>
            <person name="Nielsen K.L."/>
        </authorList>
    </citation>
    <scope>NUCLEOTIDE SEQUENCE</scope>
    <source>
        <strain evidence="2">IBT 20477</strain>
    </source>
</reference>
<feature type="non-terminal residue" evidence="2">
    <location>
        <position position="296"/>
    </location>
</feature>